<feature type="binding site" evidence="7">
    <location>
        <position position="96"/>
    </location>
    <ligand>
        <name>a divalent metal cation</name>
        <dbReference type="ChEBI" id="CHEBI:60240"/>
        <label>1</label>
    </ligand>
</feature>
<dbReference type="Pfam" id="PF01026">
    <property type="entry name" value="TatD_DNase"/>
    <property type="match status" value="1"/>
</dbReference>
<dbReference type="InterPro" id="IPR001130">
    <property type="entry name" value="TatD-like"/>
</dbReference>
<keyword evidence="4 8" id="KW-0378">Hydrolase</keyword>
<dbReference type="PROSITE" id="PS01091">
    <property type="entry name" value="TATD_3"/>
    <property type="match status" value="1"/>
</dbReference>
<keyword evidence="6" id="KW-0460">Magnesium</keyword>
<accession>A0A1X7AMQ4</accession>
<dbReference type="Gene3D" id="3.20.20.140">
    <property type="entry name" value="Metal-dependent hydrolases"/>
    <property type="match status" value="1"/>
</dbReference>
<dbReference type="EMBL" id="FWPT01000008">
    <property type="protein sequence ID" value="SMA49558.1"/>
    <property type="molecule type" value="Genomic_DNA"/>
</dbReference>
<evidence type="ECO:0000256" key="1">
    <source>
        <dbReference type="ARBA" id="ARBA00022490"/>
    </source>
</evidence>
<dbReference type="PANTHER" id="PTHR10060">
    <property type="entry name" value="TATD FAMILY DEOXYRIBONUCLEASE"/>
    <property type="match status" value="1"/>
</dbReference>
<evidence type="ECO:0000256" key="5">
    <source>
        <dbReference type="ARBA" id="ARBA00022839"/>
    </source>
</evidence>
<keyword evidence="9" id="KW-1185">Reference proteome</keyword>
<evidence type="ECO:0000256" key="6">
    <source>
        <dbReference type="ARBA" id="ARBA00022842"/>
    </source>
</evidence>
<dbReference type="CDD" id="cd01310">
    <property type="entry name" value="TatD_DNAse"/>
    <property type="match status" value="1"/>
</dbReference>
<evidence type="ECO:0000313" key="9">
    <source>
        <dbReference type="Proteomes" id="UP000196573"/>
    </source>
</evidence>
<dbReference type="PANTHER" id="PTHR10060:SF15">
    <property type="entry name" value="DEOXYRIBONUCLEASE TATDN1"/>
    <property type="match status" value="1"/>
</dbReference>
<proteinExistence type="predicted"/>
<organism evidence="8 9">
    <name type="scientific">Parendozoicomonas haliclonae</name>
    <dbReference type="NCBI Taxonomy" id="1960125"/>
    <lineage>
        <taxon>Bacteria</taxon>
        <taxon>Pseudomonadati</taxon>
        <taxon>Pseudomonadota</taxon>
        <taxon>Gammaproteobacteria</taxon>
        <taxon>Oceanospirillales</taxon>
        <taxon>Endozoicomonadaceae</taxon>
        <taxon>Parendozoicomonas</taxon>
    </lineage>
</organism>
<evidence type="ECO:0000256" key="3">
    <source>
        <dbReference type="ARBA" id="ARBA00022723"/>
    </source>
</evidence>
<sequence length="263" mass="29915">MQLELVDIGVNLGDSAFDKDRDDVVERALEAGVSTMILTGTTLEESIACLKLTEQYKDYCYTTAGIHPHYAKDATDQHFNELKSLYAEDKVVAVGEAGLDFNRDFSPRPIQEQVFEKQIELAIETGLPLFCHERDASKRFADIVKAYRDDIADLVVHCFTADKESLYRYLDLDLHIGITGWVCDERRGFHLHPLLRDIPANRLMVETDCPYLLPRTLKPKPKSRRNEPAYLGEVISMIASQLDKSVEQVAEETTRTAKAFFRI</sequence>
<dbReference type="SUPFAM" id="SSF51556">
    <property type="entry name" value="Metallo-dependent hydrolases"/>
    <property type="match status" value="1"/>
</dbReference>
<protein>
    <submittedName>
        <fullName evidence="8">Tat-linked quality control protein TatD</fullName>
        <ecNumber evidence="8">3.1.21.-</ecNumber>
    </submittedName>
</protein>
<dbReference type="GO" id="GO:0004527">
    <property type="term" value="F:exonuclease activity"/>
    <property type="evidence" value="ECO:0007669"/>
    <property type="project" value="UniProtKB-KW"/>
</dbReference>
<feature type="binding site" evidence="7">
    <location>
        <position position="157"/>
    </location>
    <ligand>
        <name>a divalent metal cation</name>
        <dbReference type="ChEBI" id="CHEBI:60240"/>
        <label>2</label>
    </ligand>
</feature>
<dbReference type="EC" id="3.1.21.-" evidence="8"/>
<dbReference type="InterPro" id="IPR050891">
    <property type="entry name" value="TatD-type_Hydrolase"/>
</dbReference>
<evidence type="ECO:0000313" key="8">
    <source>
        <dbReference type="EMBL" id="SMA49558.1"/>
    </source>
</evidence>
<keyword evidence="3 7" id="KW-0479">Metal-binding</keyword>
<reference evidence="8 9" key="1">
    <citation type="submission" date="2017-03" db="EMBL/GenBank/DDBJ databases">
        <authorList>
            <person name="Afonso C.L."/>
            <person name="Miller P.J."/>
            <person name="Scott M.A."/>
            <person name="Spackman E."/>
            <person name="Goraichik I."/>
            <person name="Dimitrov K.M."/>
            <person name="Suarez D.L."/>
            <person name="Swayne D.E."/>
        </authorList>
    </citation>
    <scope>NUCLEOTIDE SEQUENCE [LARGE SCALE GENOMIC DNA]</scope>
    <source>
        <strain evidence="8">SB41UT1</strain>
    </source>
</reference>
<keyword evidence="2" id="KW-0540">Nuclease</keyword>
<dbReference type="RefSeq" id="WP_207626677.1">
    <property type="nucleotide sequence ID" value="NZ_CBCSCN010000010.1"/>
</dbReference>
<dbReference type="PIRSF" id="PIRSF005902">
    <property type="entry name" value="DNase_TatD"/>
    <property type="match status" value="1"/>
</dbReference>
<dbReference type="InterPro" id="IPR018228">
    <property type="entry name" value="DNase_TatD-rel_CS"/>
</dbReference>
<feature type="binding site" evidence="7">
    <location>
        <position position="132"/>
    </location>
    <ligand>
        <name>a divalent metal cation</name>
        <dbReference type="ChEBI" id="CHEBI:60240"/>
        <label>2</label>
    </ligand>
</feature>
<dbReference type="FunFam" id="3.20.20.140:FF:000018">
    <property type="entry name" value="3'-5' ssDNA/RNA exonuclease TatD"/>
    <property type="match status" value="1"/>
</dbReference>
<keyword evidence="5" id="KW-0269">Exonuclease</keyword>
<dbReference type="Proteomes" id="UP000196573">
    <property type="component" value="Unassembled WGS sequence"/>
</dbReference>
<keyword evidence="1" id="KW-0963">Cytoplasm</keyword>
<evidence type="ECO:0000256" key="2">
    <source>
        <dbReference type="ARBA" id="ARBA00022722"/>
    </source>
</evidence>
<dbReference type="GO" id="GO:0046872">
    <property type="term" value="F:metal ion binding"/>
    <property type="evidence" value="ECO:0007669"/>
    <property type="project" value="UniProtKB-KW"/>
</dbReference>
<dbReference type="InterPro" id="IPR032466">
    <property type="entry name" value="Metal_Hydrolase"/>
</dbReference>
<name>A0A1X7AMQ4_9GAMM</name>
<evidence type="ECO:0000256" key="7">
    <source>
        <dbReference type="PIRSR" id="PIRSR005902-1"/>
    </source>
</evidence>
<feature type="binding site" evidence="7">
    <location>
        <position position="208"/>
    </location>
    <ligand>
        <name>a divalent metal cation</name>
        <dbReference type="ChEBI" id="CHEBI:60240"/>
        <label>1</label>
    </ligand>
</feature>
<dbReference type="AlphaFoldDB" id="A0A1X7AMQ4"/>
<evidence type="ECO:0000256" key="4">
    <source>
        <dbReference type="ARBA" id="ARBA00022801"/>
    </source>
</evidence>
<gene>
    <name evidence="8" type="primary">tatD</name>
    <name evidence="8" type="ORF">EHSB41UT_03346</name>
</gene>